<keyword evidence="9" id="KW-1185">Reference proteome</keyword>
<dbReference type="PANTHER" id="PTHR42727">
    <property type="entry name" value="PHOSPHATE TRANSPORT SYSTEM PERMEASE PROTEIN"/>
    <property type="match status" value="1"/>
</dbReference>
<feature type="transmembrane region" description="Helical" evidence="5">
    <location>
        <begin position="839"/>
        <end position="860"/>
    </location>
</feature>
<dbReference type="RefSeq" id="WP_211840985.1">
    <property type="nucleotide sequence ID" value="NZ_VFPT01000001.1"/>
</dbReference>
<dbReference type="Gene3D" id="2.130.10.10">
    <property type="entry name" value="YVTN repeat-like/Quinoprotein amine dehydrogenase"/>
    <property type="match status" value="1"/>
</dbReference>
<feature type="transmembrane region" description="Helical" evidence="5">
    <location>
        <begin position="722"/>
        <end position="741"/>
    </location>
</feature>
<keyword evidence="2 5" id="KW-0812">Transmembrane</keyword>
<feature type="transmembrane region" description="Helical" evidence="5">
    <location>
        <begin position="538"/>
        <end position="556"/>
    </location>
</feature>
<evidence type="ECO:0000313" key="9">
    <source>
        <dbReference type="Proteomes" id="UP000320582"/>
    </source>
</evidence>
<comment type="caution">
    <text evidence="8">The sequence shown here is derived from an EMBL/GenBank/DDBJ whole genome shotgun (WGS) entry which is preliminary data.</text>
</comment>
<feature type="transmembrane region" description="Helical" evidence="5">
    <location>
        <begin position="687"/>
        <end position="710"/>
    </location>
</feature>
<dbReference type="AlphaFoldDB" id="A0A543KAG9"/>
<dbReference type="SUPFAM" id="SSF161098">
    <property type="entry name" value="MetI-like"/>
    <property type="match status" value="2"/>
</dbReference>
<feature type="transmembrane region" description="Helical" evidence="5">
    <location>
        <begin position="32"/>
        <end position="56"/>
    </location>
</feature>
<name>A0A543KAG9_9RHOB</name>
<dbReference type="PANTHER" id="PTHR42727:SF1">
    <property type="entry name" value="PHOSPHATE TRANSPORT SYSTEM PERMEASE"/>
    <property type="match status" value="1"/>
</dbReference>
<dbReference type="GO" id="GO:0055085">
    <property type="term" value="P:transmembrane transport"/>
    <property type="evidence" value="ECO:0007669"/>
    <property type="project" value="InterPro"/>
</dbReference>
<organism evidence="8 9">
    <name type="scientific">Roseinatronobacter monicus</name>
    <dbReference type="NCBI Taxonomy" id="393481"/>
    <lineage>
        <taxon>Bacteria</taxon>
        <taxon>Pseudomonadati</taxon>
        <taxon>Pseudomonadota</taxon>
        <taxon>Alphaproteobacteria</taxon>
        <taxon>Rhodobacterales</taxon>
        <taxon>Paracoccaceae</taxon>
        <taxon>Roseinatronobacter</taxon>
    </lineage>
</organism>
<dbReference type="InterPro" id="IPR035906">
    <property type="entry name" value="MetI-like_sf"/>
</dbReference>
<feature type="transmembrane region" description="Helical" evidence="5">
    <location>
        <begin position="563"/>
        <end position="583"/>
    </location>
</feature>
<accession>A0A543KAG9</accession>
<feature type="region of interest" description="Disordered" evidence="6">
    <location>
        <begin position="1"/>
        <end position="20"/>
    </location>
</feature>
<feature type="transmembrane region" description="Helical" evidence="5">
    <location>
        <begin position="598"/>
        <end position="619"/>
    </location>
</feature>
<dbReference type="CDD" id="cd06261">
    <property type="entry name" value="TM_PBP2"/>
    <property type="match status" value="1"/>
</dbReference>
<dbReference type="SUPFAM" id="SSF50978">
    <property type="entry name" value="WD40 repeat-like"/>
    <property type="match status" value="1"/>
</dbReference>
<dbReference type="InterPro" id="IPR000515">
    <property type="entry name" value="MetI-like"/>
</dbReference>
<dbReference type="PROSITE" id="PS50928">
    <property type="entry name" value="ABC_TM1"/>
    <property type="match status" value="1"/>
</dbReference>
<proteinExistence type="inferred from homology"/>
<keyword evidence="4 5" id="KW-0472">Membrane</keyword>
<evidence type="ECO:0000259" key="7">
    <source>
        <dbReference type="PROSITE" id="PS50928"/>
    </source>
</evidence>
<evidence type="ECO:0000256" key="5">
    <source>
        <dbReference type="RuleBase" id="RU363032"/>
    </source>
</evidence>
<comment type="similarity">
    <text evidence="5">Belongs to the binding-protein-dependent transport system permease family.</text>
</comment>
<evidence type="ECO:0000256" key="4">
    <source>
        <dbReference type="ARBA" id="ARBA00023136"/>
    </source>
</evidence>
<evidence type="ECO:0000313" key="8">
    <source>
        <dbReference type="EMBL" id="TQM92056.1"/>
    </source>
</evidence>
<evidence type="ECO:0000256" key="3">
    <source>
        <dbReference type="ARBA" id="ARBA00022989"/>
    </source>
</evidence>
<keyword evidence="5" id="KW-0813">Transport</keyword>
<dbReference type="InterPro" id="IPR036322">
    <property type="entry name" value="WD40_repeat_dom_sf"/>
</dbReference>
<sequence>MSDLAPTTSERGKAARQRRMTTRTSVVIGEKLAGGIITVGGLMVIVAVMGIMVFLFRVVMPLMAGGELQGNTRYQLDTQQDVIWTNGDEFQTLGLAVAAEGRVITFHIPTGTEVSREQFDFRGAEVTAVAGTLQRDRVAFGFNDGVVRFATLGVETETTARRALPSGLTEIDTRDRMLDGRVYTEVGTGDFRTLFAQIELGDGQQISDLPIIAIDYRIGGTRERPTIAFATVDADNRVRVSQSRVQINMMTGEETVTTTTTDLPPLVGLAADAEVTDILLSGTGDRAIVSSSDGFVFRYDLRDMNAPSLAEVRRVADDGIAVTAMTFLSGEDTLIVGTEDGGLNAFFRLQTGTTETTDGRELIRARTHRAMPAAIVDVSPAQRQKEFVAIDAEGNVWVHHSTSDQVLFELARSGDVSTESSGMIFPRSNGVMLVSQGGEIEAWQYTQRHPEVTLGVLFSKVWYEGYMEPTYVWQSTAGTDLAEPKYSLVPLIFGTIKAASYAMLFAVPIALMAAIYTSEFVDQRVRGTVKPMMEMMESLPTVVLGFIAALVLAPLVEEWIGAVLLGFFALPTGLMIGAFVWQALPKSVALKYDGFPKFALMGVTILLTAWIAASLGASFERVLFYGDFKGWTTGRIGTGTPFMFLILLPLSYLAVSWGFRKLYGHHWRDLIGNMERSRAGMFDAGRWIAMLVGAMLLSYGFASFLTLIGYDPRGSFIDSYQQRNALVVGFIMAFAVTPNIYTLAEDALNSVPGHLRAASLACGATPWQTARWVVLPTAASGVFSAVMMGMGRAVGETMIVVMAAGNTPIMEWNIFSGLRTLSANIAIELPEAVKDGTNYRVLFLAALTLFIMTFIINTVAELIRQRFRKRAFNL</sequence>
<dbReference type="Gene3D" id="1.10.3720.10">
    <property type="entry name" value="MetI-like"/>
    <property type="match status" value="2"/>
</dbReference>
<dbReference type="Proteomes" id="UP000320582">
    <property type="component" value="Unassembled WGS sequence"/>
</dbReference>
<comment type="subcellular location">
    <subcellularLocation>
        <location evidence="1 5">Cell membrane</location>
        <topology evidence="1 5">Multi-pass membrane protein</topology>
    </subcellularLocation>
</comment>
<dbReference type="GO" id="GO:0005886">
    <property type="term" value="C:plasma membrane"/>
    <property type="evidence" value="ECO:0007669"/>
    <property type="project" value="UniProtKB-SubCell"/>
</dbReference>
<reference evidence="8 9" key="1">
    <citation type="submission" date="2019-06" db="EMBL/GenBank/DDBJ databases">
        <title>Genomic Encyclopedia of Archaeal and Bacterial Type Strains, Phase II (KMG-II): from individual species to whole genera.</title>
        <authorList>
            <person name="Goeker M."/>
        </authorList>
    </citation>
    <scope>NUCLEOTIDE SEQUENCE [LARGE SCALE GENOMIC DNA]</scope>
    <source>
        <strain evidence="8 9">DSM 18423</strain>
    </source>
</reference>
<protein>
    <submittedName>
        <fullName evidence="8">Phosphate transport system permease protein</fullName>
    </submittedName>
</protein>
<evidence type="ECO:0000256" key="2">
    <source>
        <dbReference type="ARBA" id="ARBA00022692"/>
    </source>
</evidence>
<feature type="transmembrane region" description="Helical" evidence="5">
    <location>
        <begin position="498"/>
        <end position="518"/>
    </location>
</feature>
<evidence type="ECO:0000256" key="1">
    <source>
        <dbReference type="ARBA" id="ARBA00004651"/>
    </source>
</evidence>
<dbReference type="EMBL" id="VFPT01000001">
    <property type="protein sequence ID" value="TQM92056.1"/>
    <property type="molecule type" value="Genomic_DNA"/>
</dbReference>
<gene>
    <name evidence="8" type="ORF">BD293_0643</name>
</gene>
<dbReference type="Pfam" id="PF00528">
    <property type="entry name" value="BPD_transp_1"/>
    <property type="match status" value="1"/>
</dbReference>
<evidence type="ECO:0000256" key="6">
    <source>
        <dbReference type="SAM" id="MobiDB-lite"/>
    </source>
</evidence>
<feature type="transmembrane region" description="Helical" evidence="5">
    <location>
        <begin position="640"/>
        <end position="659"/>
    </location>
</feature>
<feature type="domain" description="ABC transmembrane type-1" evidence="7">
    <location>
        <begin position="492"/>
        <end position="860"/>
    </location>
</feature>
<dbReference type="InterPro" id="IPR015943">
    <property type="entry name" value="WD40/YVTN_repeat-like_dom_sf"/>
</dbReference>
<keyword evidence="3 5" id="KW-1133">Transmembrane helix</keyword>